<evidence type="ECO:0000256" key="12">
    <source>
        <dbReference type="ARBA" id="ARBA00022990"/>
    </source>
</evidence>
<dbReference type="Proteomes" id="UP000694395">
    <property type="component" value="Chromosome 8"/>
</dbReference>
<dbReference type="GO" id="GO:0042470">
    <property type="term" value="C:melanosome"/>
    <property type="evidence" value="ECO:0007669"/>
    <property type="project" value="UniProtKB-SubCell"/>
</dbReference>
<dbReference type="GO" id="GO:0007417">
    <property type="term" value="P:central nervous system development"/>
    <property type="evidence" value="ECO:0007669"/>
    <property type="project" value="TreeGrafter"/>
</dbReference>
<dbReference type="SMART" id="SM00262">
    <property type="entry name" value="GEL"/>
    <property type="match status" value="6"/>
</dbReference>
<proteinExistence type="inferred from homology"/>
<evidence type="ECO:0000256" key="18">
    <source>
        <dbReference type="ARBA" id="ARBA00074322"/>
    </source>
</evidence>
<dbReference type="GO" id="GO:0030027">
    <property type="term" value="C:lamellipodium"/>
    <property type="evidence" value="ECO:0007669"/>
    <property type="project" value="UniProtKB-SubCell"/>
</dbReference>
<reference evidence="22" key="1">
    <citation type="submission" date="2020-07" db="EMBL/GenBank/DDBJ databases">
        <title>A long reads based de novo assembly of the rainbow trout Arlee double haploid line genome.</title>
        <authorList>
            <person name="Gao G."/>
            <person name="Palti Y."/>
        </authorList>
    </citation>
    <scope>NUCLEOTIDE SEQUENCE [LARGE SCALE GENOMIC DNA]</scope>
</reference>
<evidence type="ECO:0000256" key="5">
    <source>
        <dbReference type="ARBA" id="ARBA00004510"/>
    </source>
</evidence>
<accession>A0A8C7QLC2</accession>
<dbReference type="GO" id="GO:0015629">
    <property type="term" value="C:actin cytoskeleton"/>
    <property type="evidence" value="ECO:0007669"/>
    <property type="project" value="TreeGrafter"/>
</dbReference>
<reference evidence="22" key="2">
    <citation type="submission" date="2025-08" db="UniProtKB">
        <authorList>
            <consortium name="Ensembl"/>
        </authorList>
    </citation>
    <scope>IDENTIFICATION</scope>
</reference>
<dbReference type="FunFam" id="3.40.20.10:FF:000004">
    <property type="entry name" value="Gelsolin"/>
    <property type="match status" value="1"/>
</dbReference>
<dbReference type="CDD" id="cd11288">
    <property type="entry name" value="gelsolin_S5_like"/>
    <property type="match status" value="1"/>
</dbReference>
<dbReference type="InterPro" id="IPR029006">
    <property type="entry name" value="ADF-H/Gelsolin-like_dom_sf"/>
</dbReference>
<evidence type="ECO:0000256" key="3">
    <source>
        <dbReference type="ARBA" id="ARBA00004245"/>
    </source>
</evidence>
<dbReference type="GO" id="GO:0051016">
    <property type="term" value="P:barbed-end actin filament capping"/>
    <property type="evidence" value="ECO:0007669"/>
    <property type="project" value="TreeGrafter"/>
</dbReference>
<dbReference type="FunFam" id="3.40.20.10:FF:000040">
    <property type="entry name" value="macrophage-capping protein-like isoform X1"/>
    <property type="match status" value="1"/>
</dbReference>
<dbReference type="FunFam" id="3.40.20.10:FF:000037">
    <property type="entry name" value="macrophage-capping protein-like isoform X2"/>
    <property type="match status" value="1"/>
</dbReference>
<dbReference type="FunFam" id="3.40.20.10:FF:000001">
    <property type="entry name" value="Gelsolin"/>
    <property type="match status" value="1"/>
</dbReference>
<evidence type="ECO:0000256" key="9">
    <source>
        <dbReference type="ARBA" id="ARBA00022553"/>
    </source>
</evidence>
<dbReference type="FunFam" id="3.40.20.10:FF:000002">
    <property type="entry name" value="Gelsolin"/>
    <property type="match status" value="1"/>
</dbReference>
<dbReference type="SUPFAM" id="SSF82754">
    <property type="entry name" value="C-terminal, gelsolin-like domain of Sec23/24"/>
    <property type="match status" value="1"/>
</dbReference>
<dbReference type="GeneTree" id="ENSGT00940000164612"/>
<dbReference type="AlphaFoldDB" id="A0A8C7QLC2"/>
<evidence type="ECO:0000256" key="16">
    <source>
        <dbReference type="ARBA" id="ARBA00023273"/>
    </source>
</evidence>
<sequence length="693" mass="76040">MVSHKEFVAAGKETGLQVWRIENMDLRPVPKALHGNFFTGDAYILLYTTAAPSHYIHMWMGDECSQDESGAAAIFATQLDDFLGGGPVQFREVQNNESITFMGYFKSGIKYKQGGVASGFQHVVTNDMSVKRLLHIKGRRAIRATEVALSWASFNQGDCFIVDLGKDIYQWCGSECNRFERLKASQVAIDIRDNERNGRAKLHMVEDGALGPKPSIPPGTPDDEKVDTSNRKKGALYMISDASGSMKSSSVASSSPFKQAMLTAEECYILDNGVDKNVFVWKGPKANTSERKAAMSAAQKFIKEKGYSDKTQIQVLPAGGETTLFKQFFSDWKDKDQTTGPSKAYSIGRIAKVEQVPFDASTLHSNKNMAAQHGMVDDGKGKVQIWRVEDGDKVAVDPSSYGQFYGGDCYLILYSYRLGGREQHIIYTWSGLKCTQDELAASAFMTVKLDDSMGGAPVQVRVTQGQEPPHLMSLFQGKPMMVHIGGTSRKGGQTGTGSTRLFHIRQSSTRATRAVEVEPSASFLNANDVFVLKSPDAMFVWRGVGASEEEMAAAKHVVGILGGSASDVSEGKEPAGFWSALGGKKEYQTSKGLQNMVKPPRLFGCSNKTGCLSVEEVPGDFQQSDLATDDVMLLDTWDQVTKDYVDSDPSGRRGLPISTIKQGAEPPTFTGWFQAWDPKMWETDPLERIRAAF</sequence>
<comment type="similarity">
    <text evidence="6">Belongs to the villin/gelsolin family.</text>
</comment>
<evidence type="ECO:0000256" key="14">
    <source>
        <dbReference type="ARBA" id="ARBA00023212"/>
    </source>
</evidence>
<evidence type="ECO:0000256" key="2">
    <source>
        <dbReference type="ARBA" id="ARBA00004223"/>
    </source>
</evidence>
<dbReference type="CDD" id="cd11292">
    <property type="entry name" value="gelsolin_S3_like"/>
    <property type="match status" value="1"/>
</dbReference>
<dbReference type="InterPro" id="IPR036180">
    <property type="entry name" value="Gelsolin-like_dom_sf"/>
</dbReference>
<feature type="domain" description="Gelsolin-like" evidence="21">
    <location>
        <begin position="142"/>
        <end position="208"/>
    </location>
</feature>
<dbReference type="InterPro" id="IPR007123">
    <property type="entry name" value="Gelsolin-like_dom"/>
</dbReference>
<evidence type="ECO:0000256" key="11">
    <source>
        <dbReference type="ARBA" id="ARBA00022837"/>
    </source>
</evidence>
<comment type="subcellular location">
    <subcellularLocation>
        <location evidence="5">Cell projection</location>
        <location evidence="5">Lamellipodium</location>
    </subcellularLocation>
    <subcellularLocation>
        <location evidence="4">Cell projection</location>
        <location evidence="4">Ruffle</location>
    </subcellularLocation>
    <subcellularLocation>
        <location evidence="3">Cytoplasm</location>
        <location evidence="3">Cytoskeleton</location>
    </subcellularLocation>
    <subcellularLocation>
        <location evidence="2">Melanosome</location>
    </subcellularLocation>
    <subcellularLocation>
        <location evidence="1">Nucleus</location>
    </subcellularLocation>
</comment>
<evidence type="ECO:0000313" key="23">
    <source>
        <dbReference type="Proteomes" id="UP000694395"/>
    </source>
</evidence>
<keyword evidence="12" id="KW-0007">Acetylation</keyword>
<dbReference type="GO" id="GO:0051014">
    <property type="term" value="P:actin filament severing"/>
    <property type="evidence" value="ECO:0007669"/>
    <property type="project" value="TreeGrafter"/>
</dbReference>
<feature type="region of interest" description="Disordered" evidence="20">
    <location>
        <begin position="207"/>
        <end position="228"/>
    </location>
</feature>
<evidence type="ECO:0000256" key="19">
    <source>
        <dbReference type="ARBA" id="ARBA00077132"/>
    </source>
</evidence>
<keyword evidence="10" id="KW-0677">Repeat</keyword>
<protein>
    <recommendedName>
        <fullName evidence="18">Macrophage-capping protein</fullName>
    </recommendedName>
    <alternativeName>
        <fullName evidence="19">Actin regulatory protein CAP-G</fullName>
    </alternativeName>
</protein>
<dbReference type="GO" id="GO:0030031">
    <property type="term" value="P:cell projection assembly"/>
    <property type="evidence" value="ECO:0007669"/>
    <property type="project" value="TreeGrafter"/>
</dbReference>
<dbReference type="Ensembl" id="ENSOMYT00000041295.2">
    <property type="protein sequence ID" value="ENSOMYP00000037807.2"/>
    <property type="gene ID" value="ENSOMYG00000010616.2"/>
</dbReference>
<dbReference type="CDD" id="cd11289">
    <property type="entry name" value="gelsolin_S2_like"/>
    <property type="match status" value="1"/>
</dbReference>
<dbReference type="GO" id="GO:0051015">
    <property type="term" value="F:actin filament binding"/>
    <property type="evidence" value="ECO:0007669"/>
    <property type="project" value="InterPro"/>
</dbReference>
<keyword evidence="14" id="KW-0206">Cytoskeleton</keyword>
<evidence type="ECO:0000256" key="6">
    <source>
        <dbReference type="ARBA" id="ARBA00008418"/>
    </source>
</evidence>
<keyword evidence="9" id="KW-0597">Phosphoprotein</keyword>
<organism evidence="22 23">
    <name type="scientific">Oncorhynchus mykiss</name>
    <name type="common">Rainbow trout</name>
    <name type="synonym">Salmo gairdneri</name>
    <dbReference type="NCBI Taxonomy" id="8022"/>
    <lineage>
        <taxon>Eukaryota</taxon>
        <taxon>Metazoa</taxon>
        <taxon>Chordata</taxon>
        <taxon>Craniata</taxon>
        <taxon>Vertebrata</taxon>
        <taxon>Euteleostomi</taxon>
        <taxon>Actinopterygii</taxon>
        <taxon>Neopterygii</taxon>
        <taxon>Teleostei</taxon>
        <taxon>Protacanthopterygii</taxon>
        <taxon>Salmoniformes</taxon>
        <taxon>Salmonidae</taxon>
        <taxon>Salmoninae</taxon>
        <taxon>Oncorhynchus</taxon>
    </lineage>
</organism>
<dbReference type="CDD" id="cd11293">
    <property type="entry name" value="gelsolin_S4_like"/>
    <property type="match status" value="1"/>
</dbReference>
<evidence type="ECO:0000256" key="15">
    <source>
        <dbReference type="ARBA" id="ARBA00023242"/>
    </source>
</evidence>
<keyword evidence="13" id="KW-0009">Actin-binding</keyword>
<reference evidence="22" key="3">
    <citation type="submission" date="2025-09" db="UniProtKB">
        <authorList>
            <consortium name="Ensembl"/>
        </authorList>
    </citation>
    <scope>IDENTIFICATION</scope>
</reference>
<keyword evidence="16" id="KW-0966">Cell projection</keyword>
<evidence type="ECO:0000259" key="21">
    <source>
        <dbReference type="Pfam" id="PF00626"/>
    </source>
</evidence>
<dbReference type="PRINTS" id="PR00597">
    <property type="entry name" value="GELSOLIN"/>
</dbReference>
<feature type="domain" description="Gelsolin-like" evidence="21">
    <location>
        <begin position="25"/>
        <end position="102"/>
    </location>
</feature>
<dbReference type="GO" id="GO:0008154">
    <property type="term" value="P:actin polymerization or depolymerization"/>
    <property type="evidence" value="ECO:0007669"/>
    <property type="project" value="TreeGrafter"/>
</dbReference>
<evidence type="ECO:0000256" key="17">
    <source>
        <dbReference type="ARBA" id="ARBA00063813"/>
    </source>
</evidence>
<dbReference type="Pfam" id="PF00626">
    <property type="entry name" value="Gelsolin"/>
    <property type="match status" value="5"/>
</dbReference>
<keyword evidence="23" id="KW-1185">Reference proteome</keyword>
<name>A0A8C7QLC2_ONCMY</name>
<keyword evidence="15" id="KW-0539">Nucleus</keyword>
<evidence type="ECO:0000256" key="13">
    <source>
        <dbReference type="ARBA" id="ARBA00023203"/>
    </source>
</evidence>
<dbReference type="InterPro" id="IPR007122">
    <property type="entry name" value="Villin/Gelsolin"/>
</dbReference>
<evidence type="ECO:0000256" key="4">
    <source>
        <dbReference type="ARBA" id="ARBA00004466"/>
    </source>
</evidence>
<dbReference type="Gene3D" id="3.40.20.10">
    <property type="entry name" value="Severin"/>
    <property type="match status" value="7"/>
</dbReference>
<evidence type="ECO:0000313" key="22">
    <source>
        <dbReference type="Ensembl" id="ENSOMYP00000037807.2"/>
    </source>
</evidence>
<dbReference type="PANTHER" id="PTHR11977:SF27">
    <property type="entry name" value="SCINDERIN LIKE A-RELATED"/>
    <property type="match status" value="1"/>
</dbReference>
<dbReference type="PANTHER" id="PTHR11977">
    <property type="entry name" value="VILLIN"/>
    <property type="match status" value="1"/>
</dbReference>
<comment type="subunit">
    <text evidence="17">Interacts with NUP62. Interacts with NUTF2 and RAN; involved in CAPG nuclear import.</text>
</comment>
<evidence type="ECO:0000256" key="7">
    <source>
        <dbReference type="ARBA" id="ARBA00022467"/>
    </source>
</evidence>
<dbReference type="SUPFAM" id="SSF55753">
    <property type="entry name" value="Actin depolymerizing proteins"/>
    <property type="match status" value="5"/>
</dbReference>
<dbReference type="CDD" id="cd11290">
    <property type="entry name" value="gelsolin_S1_like"/>
    <property type="match status" value="1"/>
</dbReference>
<feature type="domain" description="Gelsolin-like" evidence="21">
    <location>
        <begin position="393"/>
        <end position="472"/>
    </location>
</feature>
<dbReference type="GO" id="GO:0005546">
    <property type="term" value="F:phosphatidylinositol-4,5-bisphosphate binding"/>
    <property type="evidence" value="ECO:0007669"/>
    <property type="project" value="TreeGrafter"/>
</dbReference>
<feature type="domain" description="Gelsolin-like" evidence="21">
    <location>
        <begin position="512"/>
        <end position="561"/>
    </location>
</feature>
<feature type="domain" description="Gelsolin-like" evidence="21">
    <location>
        <begin position="252"/>
        <end position="325"/>
    </location>
</feature>
<evidence type="ECO:0000256" key="1">
    <source>
        <dbReference type="ARBA" id="ARBA00004123"/>
    </source>
</evidence>
<keyword evidence="7" id="KW-0117">Actin capping</keyword>
<evidence type="ECO:0000256" key="10">
    <source>
        <dbReference type="ARBA" id="ARBA00022737"/>
    </source>
</evidence>
<keyword evidence="8" id="KW-0963">Cytoplasm</keyword>
<dbReference type="GO" id="GO:0005634">
    <property type="term" value="C:nucleus"/>
    <property type="evidence" value="ECO:0007669"/>
    <property type="project" value="UniProtKB-SubCell"/>
</dbReference>
<evidence type="ECO:0000256" key="8">
    <source>
        <dbReference type="ARBA" id="ARBA00022490"/>
    </source>
</evidence>
<dbReference type="GO" id="GO:0001726">
    <property type="term" value="C:ruffle"/>
    <property type="evidence" value="ECO:0007669"/>
    <property type="project" value="UniProtKB-SubCell"/>
</dbReference>
<evidence type="ECO:0000256" key="20">
    <source>
        <dbReference type="SAM" id="MobiDB-lite"/>
    </source>
</evidence>
<keyword evidence="11" id="KW-0106">Calcium</keyword>